<sequence>MIKSIEKFIDKMPSLPATVSRVMEICDDPATSPADLNRVVGLDPVLMGKVMQLINSAYYGRPNKITSLVRAIILLGLNTVKNLALSTAVLGNLSSGHANDILNMDGFWEHSLCTGVIAKKIAAASKIDPKRHEEFFIAGLLHDIGKIPFTNCFPQEYLAAISSSDMNRKPLHQVESELFTFDHQIVGALVADHWKIEGAIKDAIEYHHRPEEYEGENRQLVYAVAIADYLSLYLERGFAGNRYPVEPSASIYDSLGVSFDQLESMSNEIKNEIEKARVFLKISQ</sequence>
<reference evidence="2 3" key="1">
    <citation type="submission" date="2022-12" db="EMBL/GenBank/DDBJ databases">
        <title>Metagenome assembled genome from gulf of manar.</title>
        <authorList>
            <person name="Kohli P."/>
            <person name="Pk S."/>
            <person name="Venkata Ramana C."/>
            <person name="Sasikala C."/>
        </authorList>
    </citation>
    <scope>NUCLEOTIDE SEQUENCE [LARGE SCALE GENOMIC DNA]</scope>
    <source>
        <strain evidence="2">JB008</strain>
    </source>
</reference>
<dbReference type="InterPro" id="IPR013976">
    <property type="entry name" value="HDOD"/>
</dbReference>
<dbReference type="InterPro" id="IPR006675">
    <property type="entry name" value="HDIG_dom"/>
</dbReference>
<evidence type="ECO:0000313" key="3">
    <source>
        <dbReference type="Proteomes" id="UP001221217"/>
    </source>
</evidence>
<dbReference type="Proteomes" id="UP001221217">
    <property type="component" value="Unassembled WGS sequence"/>
</dbReference>
<protein>
    <submittedName>
        <fullName evidence="2">HDOD domain-containing protein</fullName>
    </submittedName>
</protein>
<dbReference type="PANTHER" id="PTHR33525">
    <property type="match status" value="1"/>
</dbReference>
<dbReference type="EMBL" id="JAQQAL010000011">
    <property type="protein sequence ID" value="MDC7226081.1"/>
    <property type="molecule type" value="Genomic_DNA"/>
</dbReference>
<dbReference type="SUPFAM" id="SSF109604">
    <property type="entry name" value="HD-domain/PDEase-like"/>
    <property type="match status" value="1"/>
</dbReference>
<name>A0AAJ1MJS4_9SPIO</name>
<dbReference type="Gene3D" id="1.10.3210.10">
    <property type="entry name" value="Hypothetical protein af1432"/>
    <property type="match status" value="1"/>
</dbReference>
<dbReference type="NCBIfam" id="TIGR00277">
    <property type="entry name" value="HDIG"/>
    <property type="match status" value="1"/>
</dbReference>
<gene>
    <name evidence="2" type="ORF">PQJ61_04880</name>
</gene>
<proteinExistence type="predicted"/>
<dbReference type="PROSITE" id="PS51833">
    <property type="entry name" value="HDOD"/>
    <property type="match status" value="1"/>
</dbReference>
<dbReference type="AlphaFoldDB" id="A0AAJ1MJS4"/>
<feature type="domain" description="HDOD" evidence="1">
    <location>
        <begin position="12"/>
        <end position="210"/>
    </location>
</feature>
<dbReference type="Pfam" id="PF08668">
    <property type="entry name" value="HDOD"/>
    <property type="match status" value="1"/>
</dbReference>
<evidence type="ECO:0000313" key="2">
    <source>
        <dbReference type="EMBL" id="MDC7226081.1"/>
    </source>
</evidence>
<dbReference type="CDD" id="cd00077">
    <property type="entry name" value="HDc"/>
    <property type="match status" value="1"/>
</dbReference>
<organism evidence="2 3">
    <name type="scientific">Candidatus Thalassospirochaeta sargassi</name>
    <dbReference type="NCBI Taxonomy" id="3119039"/>
    <lineage>
        <taxon>Bacteria</taxon>
        <taxon>Pseudomonadati</taxon>
        <taxon>Spirochaetota</taxon>
        <taxon>Spirochaetia</taxon>
        <taxon>Spirochaetales</taxon>
        <taxon>Spirochaetaceae</taxon>
        <taxon>Candidatus Thalassospirochaeta</taxon>
    </lineage>
</organism>
<comment type="caution">
    <text evidence="2">The sequence shown here is derived from an EMBL/GenBank/DDBJ whole genome shotgun (WGS) entry which is preliminary data.</text>
</comment>
<dbReference type="InterPro" id="IPR052340">
    <property type="entry name" value="RNase_Y/CdgJ"/>
</dbReference>
<dbReference type="InterPro" id="IPR003607">
    <property type="entry name" value="HD/PDEase_dom"/>
</dbReference>
<dbReference type="SMART" id="SM00471">
    <property type="entry name" value="HDc"/>
    <property type="match status" value="1"/>
</dbReference>
<evidence type="ECO:0000259" key="1">
    <source>
        <dbReference type="PROSITE" id="PS51833"/>
    </source>
</evidence>
<accession>A0AAJ1MJS4</accession>
<dbReference type="PANTHER" id="PTHR33525:SF3">
    <property type="entry name" value="RIBONUCLEASE Y"/>
    <property type="match status" value="1"/>
</dbReference>